<feature type="domain" description="Novel STAND NTPase 1" evidence="2">
    <location>
        <begin position="3"/>
        <end position="34"/>
    </location>
</feature>
<feature type="compositionally biased region" description="Basic residues" evidence="1">
    <location>
        <begin position="93"/>
        <end position="103"/>
    </location>
</feature>
<comment type="caution">
    <text evidence="3">The sequence shown here is derived from an EMBL/GenBank/DDBJ whole genome shotgun (WGS) entry which is preliminary data.</text>
</comment>
<evidence type="ECO:0000313" key="3">
    <source>
        <dbReference type="EMBL" id="MFC4501289.1"/>
    </source>
</evidence>
<dbReference type="EMBL" id="JBHSFK010000010">
    <property type="protein sequence ID" value="MFC4501289.1"/>
    <property type="molecule type" value="Genomic_DNA"/>
</dbReference>
<dbReference type="InterPro" id="IPR049052">
    <property type="entry name" value="nSTAND1"/>
</dbReference>
<evidence type="ECO:0000313" key="4">
    <source>
        <dbReference type="Proteomes" id="UP001595839"/>
    </source>
</evidence>
<gene>
    <name evidence="3" type="ORF">ACFPIH_17415</name>
</gene>
<protein>
    <recommendedName>
        <fullName evidence="2">Novel STAND NTPase 1 domain-containing protein</fullName>
    </recommendedName>
</protein>
<dbReference type="Pfam" id="PF20703">
    <property type="entry name" value="nSTAND1"/>
    <property type="match status" value="1"/>
</dbReference>
<proteinExistence type="predicted"/>
<feature type="region of interest" description="Disordered" evidence="1">
    <location>
        <begin position="49"/>
        <end position="103"/>
    </location>
</feature>
<keyword evidence="4" id="KW-1185">Reference proteome</keyword>
<evidence type="ECO:0000256" key="1">
    <source>
        <dbReference type="SAM" id="MobiDB-lite"/>
    </source>
</evidence>
<accession>A0ABV9ANP8</accession>
<sequence>MCPYRGLASYRQQDARWFFGRECSTDALVTQAARTWTYCDWCREPTHSRNWPAGSPDSPPSPRSPDAPATGNSPAPHGRRWQSGPAVRCPARTGRHRRGRCFT</sequence>
<name>A0ABV9ANP8_9ACTN</name>
<evidence type="ECO:0000259" key="2">
    <source>
        <dbReference type="Pfam" id="PF20703"/>
    </source>
</evidence>
<reference evidence="4" key="1">
    <citation type="journal article" date="2019" name="Int. J. Syst. Evol. Microbiol.">
        <title>The Global Catalogue of Microorganisms (GCM) 10K type strain sequencing project: providing services to taxonomists for standard genome sequencing and annotation.</title>
        <authorList>
            <consortium name="The Broad Institute Genomics Platform"/>
            <consortium name="The Broad Institute Genome Sequencing Center for Infectious Disease"/>
            <person name="Wu L."/>
            <person name="Ma J."/>
        </authorList>
    </citation>
    <scope>NUCLEOTIDE SEQUENCE [LARGE SCALE GENOMIC DNA]</scope>
    <source>
        <strain evidence="4">CGMCC 4.7177</strain>
    </source>
</reference>
<organism evidence="3 4">
    <name type="scientific">Streptomyces vulcanius</name>
    <dbReference type="NCBI Taxonomy" id="1441876"/>
    <lineage>
        <taxon>Bacteria</taxon>
        <taxon>Bacillati</taxon>
        <taxon>Actinomycetota</taxon>
        <taxon>Actinomycetes</taxon>
        <taxon>Kitasatosporales</taxon>
        <taxon>Streptomycetaceae</taxon>
        <taxon>Streptomyces</taxon>
    </lineage>
</organism>
<dbReference type="Proteomes" id="UP001595839">
    <property type="component" value="Unassembled WGS sequence"/>
</dbReference>